<dbReference type="AlphaFoldDB" id="A0A0L7LH09"/>
<feature type="non-terminal residue" evidence="1">
    <location>
        <position position="137"/>
    </location>
</feature>
<name>A0A0L7LH09_OPEBR</name>
<sequence length="137" mass="16173">MQNNYRYNIRTPNFGSLGYLTATANTQDKHDRSAPSHFHWKILKCRMIIFSNSSILACPDKKDEQQVHIVFNKMGDDYDKLVSLFMKFALFHHGYRLPEEECSYFTVRFWRGEPLTYPKICVLRHFPLVTPVPKPTE</sequence>
<comment type="caution">
    <text evidence="1">The sequence shown here is derived from an EMBL/GenBank/DDBJ whole genome shotgun (WGS) entry which is preliminary data.</text>
</comment>
<keyword evidence="2" id="KW-1185">Reference proteome</keyword>
<accession>A0A0L7LH09</accession>
<dbReference type="Proteomes" id="UP000037510">
    <property type="component" value="Unassembled WGS sequence"/>
</dbReference>
<evidence type="ECO:0000313" key="1">
    <source>
        <dbReference type="EMBL" id="KOB74685.1"/>
    </source>
</evidence>
<evidence type="ECO:0000313" key="2">
    <source>
        <dbReference type="Proteomes" id="UP000037510"/>
    </source>
</evidence>
<protein>
    <submittedName>
        <fullName evidence="1">Uncharacterized protein</fullName>
    </submittedName>
</protein>
<dbReference type="EMBL" id="JTDY01001163">
    <property type="protein sequence ID" value="KOB74685.1"/>
    <property type="molecule type" value="Genomic_DNA"/>
</dbReference>
<proteinExistence type="predicted"/>
<organism evidence="1 2">
    <name type="scientific">Operophtera brumata</name>
    <name type="common">Winter moth</name>
    <name type="synonym">Phalaena brumata</name>
    <dbReference type="NCBI Taxonomy" id="104452"/>
    <lineage>
        <taxon>Eukaryota</taxon>
        <taxon>Metazoa</taxon>
        <taxon>Ecdysozoa</taxon>
        <taxon>Arthropoda</taxon>
        <taxon>Hexapoda</taxon>
        <taxon>Insecta</taxon>
        <taxon>Pterygota</taxon>
        <taxon>Neoptera</taxon>
        <taxon>Endopterygota</taxon>
        <taxon>Lepidoptera</taxon>
        <taxon>Glossata</taxon>
        <taxon>Ditrysia</taxon>
        <taxon>Geometroidea</taxon>
        <taxon>Geometridae</taxon>
        <taxon>Larentiinae</taxon>
        <taxon>Operophtera</taxon>
    </lineage>
</organism>
<reference evidence="1 2" key="1">
    <citation type="journal article" date="2015" name="Genome Biol. Evol.">
        <title>The genome of winter moth (Operophtera brumata) provides a genomic perspective on sexual dimorphism and phenology.</title>
        <authorList>
            <person name="Derks M.F."/>
            <person name="Smit S."/>
            <person name="Salis L."/>
            <person name="Schijlen E."/>
            <person name="Bossers A."/>
            <person name="Mateman C."/>
            <person name="Pijl A.S."/>
            <person name="de Ridder D."/>
            <person name="Groenen M.A."/>
            <person name="Visser M.E."/>
            <person name="Megens H.J."/>
        </authorList>
    </citation>
    <scope>NUCLEOTIDE SEQUENCE [LARGE SCALE GENOMIC DNA]</scope>
    <source>
        <strain evidence="1">WM2013NL</strain>
        <tissue evidence="1">Head and thorax</tissue>
    </source>
</reference>
<gene>
    <name evidence="1" type="ORF">OBRU01_08036</name>
</gene>